<dbReference type="AlphaFoldDB" id="A0A078B6C9"/>
<organism evidence="2 3">
    <name type="scientific">Stylonychia lemnae</name>
    <name type="common">Ciliate</name>
    <dbReference type="NCBI Taxonomy" id="5949"/>
    <lineage>
        <taxon>Eukaryota</taxon>
        <taxon>Sar</taxon>
        <taxon>Alveolata</taxon>
        <taxon>Ciliophora</taxon>
        <taxon>Intramacronucleata</taxon>
        <taxon>Spirotrichea</taxon>
        <taxon>Stichotrichia</taxon>
        <taxon>Sporadotrichida</taxon>
        <taxon>Oxytrichidae</taxon>
        <taxon>Stylonychinae</taxon>
        <taxon>Stylonychia</taxon>
    </lineage>
</organism>
<feature type="compositionally biased region" description="Low complexity" evidence="1">
    <location>
        <begin position="1"/>
        <end position="19"/>
    </location>
</feature>
<sequence>MNRNNNSSSKMSGASSNYSPMQNLSHQGVISPTKEFYQVFQMMMNIQQDRPKISNFSTQNNKSQTEQDEEELQLYFENMAIEESQNEFDSDSFQSDNEYFSSFEDTKHKYTDLGYGKIDPNSYSSDDY</sequence>
<keyword evidence="3" id="KW-1185">Reference proteome</keyword>
<evidence type="ECO:0000313" key="3">
    <source>
        <dbReference type="Proteomes" id="UP000039865"/>
    </source>
</evidence>
<dbReference type="Proteomes" id="UP000039865">
    <property type="component" value="Unassembled WGS sequence"/>
</dbReference>
<accession>A0A078B6C9</accession>
<gene>
    <name evidence="2" type="primary">Contig16630.g17718</name>
    <name evidence="2" type="ORF">STYLEM_19220</name>
</gene>
<evidence type="ECO:0000256" key="1">
    <source>
        <dbReference type="SAM" id="MobiDB-lite"/>
    </source>
</evidence>
<protein>
    <submittedName>
        <fullName evidence="2">Uncharacterized protein</fullName>
    </submittedName>
</protein>
<name>A0A078B6C9_STYLE</name>
<feature type="region of interest" description="Disordered" evidence="1">
    <location>
        <begin position="1"/>
        <end position="26"/>
    </location>
</feature>
<reference evidence="2 3" key="1">
    <citation type="submission" date="2014-06" db="EMBL/GenBank/DDBJ databases">
        <authorList>
            <person name="Swart Estienne"/>
        </authorList>
    </citation>
    <scope>NUCLEOTIDE SEQUENCE [LARGE SCALE GENOMIC DNA]</scope>
    <source>
        <strain evidence="2 3">130c</strain>
    </source>
</reference>
<dbReference type="EMBL" id="CCKQ01018149">
    <property type="protein sequence ID" value="CDW90080.1"/>
    <property type="molecule type" value="Genomic_DNA"/>
</dbReference>
<dbReference type="InParanoid" id="A0A078B6C9"/>
<evidence type="ECO:0000313" key="2">
    <source>
        <dbReference type="EMBL" id="CDW90080.1"/>
    </source>
</evidence>
<proteinExistence type="predicted"/>